<feature type="binding site" evidence="6">
    <location>
        <position position="148"/>
    </location>
    <ligand>
        <name>FMN</name>
        <dbReference type="ChEBI" id="CHEBI:58210"/>
    </ligand>
</feature>
<feature type="binding site" evidence="6">
    <location>
        <position position="219"/>
    </location>
    <ligand>
        <name>FMN</name>
        <dbReference type="ChEBI" id="CHEBI:58210"/>
    </ligand>
</feature>
<evidence type="ECO:0000256" key="2">
    <source>
        <dbReference type="ARBA" id="ARBA00022643"/>
    </source>
</evidence>
<reference evidence="8 9" key="1">
    <citation type="submission" date="2020-02" db="EMBL/GenBank/DDBJ databases">
        <title>Full genome sequence of Nocardioides sp. R-3366.</title>
        <authorList>
            <person name="Im W.-T."/>
        </authorList>
    </citation>
    <scope>NUCLEOTIDE SEQUENCE [LARGE SCALE GENOMIC DNA]</scope>
    <source>
        <strain evidence="8 9">R-3366</strain>
    </source>
</reference>
<dbReference type="Proteomes" id="UP000502996">
    <property type="component" value="Chromosome"/>
</dbReference>
<dbReference type="Gene3D" id="3.20.20.30">
    <property type="entry name" value="Luciferase-like domain"/>
    <property type="match status" value="1"/>
</dbReference>
<dbReference type="PIRSF" id="PIRSF000337">
    <property type="entry name" value="NTA_MOA"/>
    <property type="match status" value="1"/>
</dbReference>
<keyword evidence="1 6" id="KW-0285">Flavoprotein</keyword>
<dbReference type="GO" id="GO:0016705">
    <property type="term" value="F:oxidoreductase activity, acting on paired donors, with incorporation or reduction of molecular oxygen"/>
    <property type="evidence" value="ECO:0007669"/>
    <property type="project" value="InterPro"/>
</dbReference>
<dbReference type="SUPFAM" id="SSF51679">
    <property type="entry name" value="Bacterial luciferase-like"/>
    <property type="match status" value="1"/>
</dbReference>
<dbReference type="RefSeq" id="WP_165231330.1">
    <property type="nucleotide sequence ID" value="NZ_CP049257.1"/>
</dbReference>
<organism evidence="8 9">
    <name type="scientific">Nocardioides anomalus</name>
    <dbReference type="NCBI Taxonomy" id="2712223"/>
    <lineage>
        <taxon>Bacteria</taxon>
        <taxon>Bacillati</taxon>
        <taxon>Actinomycetota</taxon>
        <taxon>Actinomycetes</taxon>
        <taxon>Propionibacteriales</taxon>
        <taxon>Nocardioidaceae</taxon>
        <taxon>Nocardioides</taxon>
    </lineage>
</organism>
<evidence type="ECO:0000259" key="7">
    <source>
        <dbReference type="Pfam" id="PF00296"/>
    </source>
</evidence>
<evidence type="ECO:0000313" key="9">
    <source>
        <dbReference type="Proteomes" id="UP000502996"/>
    </source>
</evidence>
<dbReference type="GO" id="GO:0004497">
    <property type="term" value="F:monooxygenase activity"/>
    <property type="evidence" value="ECO:0007669"/>
    <property type="project" value="UniProtKB-KW"/>
</dbReference>
<evidence type="ECO:0000256" key="3">
    <source>
        <dbReference type="ARBA" id="ARBA00023002"/>
    </source>
</evidence>
<protein>
    <submittedName>
        <fullName evidence="8">LLM class flavin-dependent oxidoreductase</fullName>
    </submittedName>
</protein>
<accession>A0A6G6WCD8</accession>
<dbReference type="EMBL" id="CP049257">
    <property type="protein sequence ID" value="QIG42894.1"/>
    <property type="molecule type" value="Genomic_DNA"/>
</dbReference>
<dbReference type="PANTHER" id="PTHR30011:SF16">
    <property type="entry name" value="C2H2 FINGER DOMAIN TRANSCRIPTION FACTOR (EUROFUNG)-RELATED"/>
    <property type="match status" value="1"/>
</dbReference>
<dbReference type="PANTHER" id="PTHR30011">
    <property type="entry name" value="ALKANESULFONATE MONOOXYGENASE-RELATED"/>
    <property type="match status" value="1"/>
</dbReference>
<dbReference type="KEGG" id="nano:G5V58_09050"/>
<dbReference type="NCBIfam" id="TIGR03860">
    <property type="entry name" value="FMN_nitrolo"/>
    <property type="match status" value="1"/>
</dbReference>
<keyword evidence="4" id="KW-0503">Monooxygenase</keyword>
<name>A0A6G6WCD8_9ACTN</name>
<comment type="similarity">
    <text evidence="5">Belongs to the NtaA/SnaA/DszA monooxygenase family.</text>
</comment>
<sequence length="437" mass="47756">MTGPRRLHLNVNVNSSGRHPASWQVQPDPLGFLDLGYFEEIGRLAERGRLDAVFFSDGFDHGQPKVSRPWQALDPFVPLTAVARVTEHVGLVATQSSSFQHPYNIARSTASLDLVSGGRAAWNVVATRNPVAALLFGLDDLPSHDDRYARAEEAVRIALELWESWEPEALVADQKSGTFADTARIHPIAFRGQHFRVEGSLQVPRSPQGRPVLLQAGGSPQGTALAATYADAVFSVSHTLEGGQQFYADVKAQAATHGRDPDHVVILPGLFPVLGSTEAEARERKRWLDEVAGFDEELDALTATLGLEPGDLQLDQPPPWETIEQRSGGLSQGFASAILDLARRDGLTVRELLDKNPNGHRSLVGTPEQVADDIERWFTGRAADGFNLNIDFFPDGLVNVVEQLVPELQRRGLFRTDYEATTLRGNLGLPDPAPAVR</sequence>
<dbReference type="Pfam" id="PF00296">
    <property type="entry name" value="Bac_luciferase"/>
    <property type="match status" value="1"/>
</dbReference>
<dbReference type="CDD" id="cd01095">
    <property type="entry name" value="Nitrilotriacetate_monoxgenase"/>
    <property type="match status" value="1"/>
</dbReference>
<dbReference type="InterPro" id="IPR011251">
    <property type="entry name" value="Luciferase-like_dom"/>
</dbReference>
<feature type="domain" description="Luciferase-like" evidence="7">
    <location>
        <begin position="33"/>
        <end position="377"/>
    </location>
</feature>
<dbReference type="InterPro" id="IPR016215">
    <property type="entry name" value="NTA_MOA"/>
</dbReference>
<feature type="binding site" evidence="6">
    <location>
        <position position="57"/>
    </location>
    <ligand>
        <name>FMN</name>
        <dbReference type="ChEBI" id="CHEBI:58210"/>
    </ligand>
</feature>
<gene>
    <name evidence="8" type="ORF">G5V58_09050</name>
</gene>
<dbReference type="AlphaFoldDB" id="A0A6G6WCD8"/>
<dbReference type="InterPro" id="IPR036661">
    <property type="entry name" value="Luciferase-like_sf"/>
</dbReference>
<feature type="binding site" evidence="6">
    <location>
        <position position="94"/>
    </location>
    <ligand>
        <name>FMN</name>
        <dbReference type="ChEBI" id="CHEBI:58210"/>
    </ligand>
</feature>
<evidence type="ECO:0000256" key="1">
    <source>
        <dbReference type="ARBA" id="ARBA00022630"/>
    </source>
</evidence>
<keyword evidence="2 6" id="KW-0288">FMN</keyword>
<proteinExistence type="inferred from homology"/>
<evidence type="ECO:0000256" key="4">
    <source>
        <dbReference type="ARBA" id="ARBA00023033"/>
    </source>
</evidence>
<evidence type="ECO:0000313" key="8">
    <source>
        <dbReference type="EMBL" id="QIG42894.1"/>
    </source>
</evidence>
<evidence type="ECO:0000256" key="6">
    <source>
        <dbReference type="PIRSR" id="PIRSR000337-1"/>
    </source>
</evidence>
<feature type="binding site" evidence="6">
    <location>
        <position position="144"/>
    </location>
    <ligand>
        <name>FMN</name>
        <dbReference type="ChEBI" id="CHEBI:58210"/>
    </ligand>
</feature>
<dbReference type="InterPro" id="IPR051260">
    <property type="entry name" value="Diverse_substr_monoxygenases"/>
</dbReference>
<evidence type="ECO:0000256" key="5">
    <source>
        <dbReference type="ARBA" id="ARBA00033748"/>
    </source>
</evidence>
<keyword evidence="9" id="KW-1185">Reference proteome</keyword>
<keyword evidence="3" id="KW-0560">Oxidoreductase</keyword>